<comment type="caution">
    <text evidence="2">The sequence shown here is derived from an EMBL/GenBank/DDBJ whole genome shotgun (WGS) entry which is preliminary data.</text>
</comment>
<accession>A0A9W8JSH7</accession>
<proteinExistence type="predicted"/>
<dbReference type="OrthoDB" id="3267196at2759"/>
<dbReference type="Proteomes" id="UP001148786">
    <property type="component" value="Unassembled WGS sequence"/>
</dbReference>
<dbReference type="EMBL" id="JANKHO010002571">
    <property type="protein sequence ID" value="KAJ3491080.1"/>
    <property type="molecule type" value="Genomic_DNA"/>
</dbReference>
<keyword evidence="3" id="KW-1185">Reference proteome</keyword>
<evidence type="ECO:0000256" key="1">
    <source>
        <dbReference type="SAM" id="MobiDB-lite"/>
    </source>
</evidence>
<evidence type="ECO:0000313" key="2">
    <source>
        <dbReference type="EMBL" id="KAJ3491080.1"/>
    </source>
</evidence>
<dbReference type="AlphaFoldDB" id="A0A9W8JSH7"/>
<sequence length="801" mass="91045">MASIIKSQDQDSWGGGSAGSLTDERKCPKVLPLGGQRCQLSEHYCQGIYHCSELDMTLLDGCERYAPDDDEMRDLFEAEREVNIQNTATLQQAAAAFYNEALKEPCKAKISRGGQPDQDCNGEAVYRKYKKQNFDGKEGFIGCSAWIRGNDEKMHRFMAIPRNVKESLVKELFDSPDGRFKDETSTKACARVVSVRSGAKGRKECSYTHIRDGKIVQGHLKLRKCPVKIKIYSPLDREDRRAIVCLEGPHNHPRFPSTKLSRDGRDMYEQAVIANGVGRTTALQCDKAATTKEIFDGSIPSEVDPALGIARNKRKIIHKLKNKDNPHGNGLEGVLYKKREDDSKLPLAKRYIHEISSQDGTDLIITMLAGLVERVHDADATLHDNTYKRVHGDWKEWEVVIWDKKLNMRLTVARIYSNHETRSAFSRMWTGFWDTVERVTGKPFLFKFMDGCGTRAILVDGCKPQVDGCGDALIIQIMKRGGKSKIAEMDPQTVVQHIVQTCDVHLERKLDDLAKTLPQDVMSRVRGFPFLKTSEEVKDFKKFCEESEYKNLRDWIIDKKGSPWFIPSVNRFMSKIPEEDWFLTPGNTNLNESAHPFTNKHTGINLPLLDAIKQAQALDMDVEKTVHQSEDSCILETRANAAAEREDTAATLKDIDHELKSLTQAQKDGRDHAKELRERKKVLQAEKGIKRSPRKKGSCGKVRLPTEENIAEDEDEEVVASPSLVQRTTPVLMNRVQGSDTYYLGPPMHEMRSYTHDHVLQHNFRPNISDRAREYLMPLNPELEPSFNHGLDFYDEFSDIY</sequence>
<protein>
    <submittedName>
        <fullName evidence="2">Uncharacterized protein</fullName>
    </submittedName>
</protein>
<evidence type="ECO:0000313" key="3">
    <source>
        <dbReference type="Proteomes" id="UP001148786"/>
    </source>
</evidence>
<reference evidence="2" key="1">
    <citation type="submission" date="2022-07" db="EMBL/GenBank/DDBJ databases">
        <title>Genome Sequence of Agrocybe chaxingu.</title>
        <authorList>
            <person name="Buettner E."/>
        </authorList>
    </citation>
    <scope>NUCLEOTIDE SEQUENCE</scope>
    <source>
        <strain evidence="2">MP-N11</strain>
    </source>
</reference>
<gene>
    <name evidence="2" type="ORF">NLJ89_g11374</name>
</gene>
<organism evidence="2 3">
    <name type="scientific">Agrocybe chaxingu</name>
    <dbReference type="NCBI Taxonomy" id="84603"/>
    <lineage>
        <taxon>Eukaryota</taxon>
        <taxon>Fungi</taxon>
        <taxon>Dikarya</taxon>
        <taxon>Basidiomycota</taxon>
        <taxon>Agaricomycotina</taxon>
        <taxon>Agaricomycetes</taxon>
        <taxon>Agaricomycetidae</taxon>
        <taxon>Agaricales</taxon>
        <taxon>Agaricineae</taxon>
        <taxon>Strophariaceae</taxon>
        <taxon>Agrocybe</taxon>
    </lineage>
</organism>
<name>A0A9W8JSH7_9AGAR</name>
<feature type="compositionally biased region" description="Polar residues" evidence="1">
    <location>
        <begin position="1"/>
        <end position="11"/>
    </location>
</feature>
<feature type="region of interest" description="Disordered" evidence="1">
    <location>
        <begin position="1"/>
        <end position="21"/>
    </location>
</feature>